<dbReference type="EMBL" id="CABFOC020000003">
    <property type="protein sequence ID" value="CAH0043407.1"/>
    <property type="molecule type" value="Genomic_DNA"/>
</dbReference>
<reference evidence="2" key="1">
    <citation type="submission" date="2019-06" db="EMBL/GenBank/DDBJ databases">
        <authorList>
            <person name="Broberg M."/>
        </authorList>
    </citation>
    <scope>NUCLEOTIDE SEQUENCE [LARGE SCALE GENOMIC DNA]</scope>
</reference>
<dbReference type="OrthoDB" id="5135152at2759"/>
<organism evidence="1 2">
    <name type="scientific">Clonostachys solani</name>
    <dbReference type="NCBI Taxonomy" id="160281"/>
    <lineage>
        <taxon>Eukaryota</taxon>
        <taxon>Fungi</taxon>
        <taxon>Dikarya</taxon>
        <taxon>Ascomycota</taxon>
        <taxon>Pezizomycotina</taxon>
        <taxon>Sordariomycetes</taxon>
        <taxon>Hypocreomycetidae</taxon>
        <taxon>Hypocreales</taxon>
        <taxon>Bionectriaceae</taxon>
        <taxon>Clonostachys</taxon>
    </lineage>
</organism>
<sequence length="370" mass="41117">MECNFRRKHIFLGLDFGTTRSGAFAVHAWVCQEHRCFRVIEEAPVNKFPTKFIHSPENRIELVGPDQDVPDKHVVKNAKLEILLSDPGWFEETGDFREIQSWVKNGWQGAGDAGFAAEYFGIAIKKLYELALAAIDKSDAPKESITTVVTFPNLRDKAKDTLKIGLAYSNILSRCRDVHVGVESQAALAGLLHRCPEVAQMALAERESVIVADCGGITLDMAAFRHFDPACGGTPTTGSISVLGGGLWIDRNFERLVDRKLSELMAQISEPDHEHAKGVKSSLMIQWHSFIKERPLHPQRVFLTGGLGCSKSVRELVQRILDTKVEGNEPRMRVQDTEDTFGLWNAVAMGGAHYFDPTISVACSSWKPFP</sequence>
<reference evidence="1 2" key="2">
    <citation type="submission" date="2021-10" db="EMBL/GenBank/DDBJ databases">
        <authorList>
            <person name="Piombo E."/>
        </authorList>
    </citation>
    <scope>NUCLEOTIDE SEQUENCE [LARGE SCALE GENOMIC DNA]</scope>
</reference>
<dbReference type="PANTHER" id="PTHR14187:SF5">
    <property type="entry name" value="HEAT SHOCK 70 KDA PROTEIN 12A"/>
    <property type="match status" value="1"/>
</dbReference>
<protein>
    <recommendedName>
        <fullName evidence="3">Actin-like ATPase domain-containing protein</fullName>
    </recommendedName>
</protein>
<dbReference type="PANTHER" id="PTHR14187">
    <property type="entry name" value="ALPHA KINASE/ELONGATION FACTOR 2 KINASE"/>
    <property type="match status" value="1"/>
</dbReference>
<dbReference type="InterPro" id="IPR043129">
    <property type="entry name" value="ATPase_NBD"/>
</dbReference>
<evidence type="ECO:0000313" key="2">
    <source>
        <dbReference type="Proteomes" id="UP000775872"/>
    </source>
</evidence>
<dbReference type="Proteomes" id="UP000775872">
    <property type="component" value="Unassembled WGS sequence"/>
</dbReference>
<keyword evidence="2" id="KW-1185">Reference proteome</keyword>
<accession>A0A9N9YSN5</accession>
<gene>
    <name evidence="1" type="ORF">CSOL1703_00009337</name>
</gene>
<comment type="caution">
    <text evidence="1">The sequence shown here is derived from an EMBL/GenBank/DDBJ whole genome shotgun (WGS) entry which is preliminary data.</text>
</comment>
<dbReference type="SUPFAM" id="SSF53067">
    <property type="entry name" value="Actin-like ATPase domain"/>
    <property type="match status" value="1"/>
</dbReference>
<name>A0A9N9YSN5_9HYPO</name>
<evidence type="ECO:0000313" key="1">
    <source>
        <dbReference type="EMBL" id="CAH0043407.1"/>
    </source>
</evidence>
<dbReference type="AlphaFoldDB" id="A0A9N9YSN5"/>
<evidence type="ECO:0008006" key="3">
    <source>
        <dbReference type="Google" id="ProtNLM"/>
    </source>
</evidence>
<proteinExistence type="predicted"/>